<evidence type="ECO:0000313" key="1">
    <source>
        <dbReference type="EMBL" id="GAA0588676.1"/>
    </source>
</evidence>
<keyword evidence="2" id="KW-1185">Reference proteome</keyword>
<organism evidence="1 2">
    <name type="scientific">Virgibacillus siamensis</name>
    <dbReference type="NCBI Taxonomy" id="480071"/>
    <lineage>
        <taxon>Bacteria</taxon>
        <taxon>Bacillati</taxon>
        <taxon>Bacillota</taxon>
        <taxon>Bacilli</taxon>
        <taxon>Bacillales</taxon>
        <taxon>Bacillaceae</taxon>
        <taxon>Virgibacillus</taxon>
    </lineage>
</organism>
<proteinExistence type="predicted"/>
<accession>A0ABN1FEG6</accession>
<sequence length="276" mass="32931">MSEVDQSIKQKANKYRKFLEKVKFNPQHFRLEDVAYYLVYYQKRIVDKTKAAVLSSDSNAPFENYEKAFESLILLLTMTGNIHRYGTERKNIDMQAFYKTRTFLETVLEKAVLLDSECENYKACWNSLNTQIELQEKHVKLMDEYTTYYDQKEIDGSKFFPEDIEYAKEVFLEMDYIQYKQLLLNQDAIELFEKADQIRKSNDSVKTLSNFEINQYIKEFASGKRKLAKEINSVTYVEGLENMKKSEHKEAVWEYFYKGQKTRINSMKKDIRYPNL</sequence>
<dbReference type="EMBL" id="BAAADS010000001">
    <property type="protein sequence ID" value="GAA0588676.1"/>
    <property type="molecule type" value="Genomic_DNA"/>
</dbReference>
<dbReference type="RefSeq" id="WP_343809211.1">
    <property type="nucleotide sequence ID" value="NZ_BAAADS010000001.1"/>
</dbReference>
<reference evidence="1 2" key="1">
    <citation type="journal article" date="2019" name="Int. J. Syst. Evol. Microbiol.">
        <title>The Global Catalogue of Microorganisms (GCM) 10K type strain sequencing project: providing services to taxonomists for standard genome sequencing and annotation.</title>
        <authorList>
            <consortium name="The Broad Institute Genomics Platform"/>
            <consortium name="The Broad Institute Genome Sequencing Center for Infectious Disease"/>
            <person name="Wu L."/>
            <person name="Ma J."/>
        </authorList>
    </citation>
    <scope>NUCLEOTIDE SEQUENCE [LARGE SCALE GENOMIC DNA]</scope>
    <source>
        <strain evidence="1 2">JCM 15395</strain>
    </source>
</reference>
<dbReference type="Proteomes" id="UP001500866">
    <property type="component" value="Unassembled WGS sequence"/>
</dbReference>
<gene>
    <name evidence="1" type="ORF">GCM10009001_00690</name>
</gene>
<name>A0ABN1FEG6_9BACI</name>
<evidence type="ECO:0000313" key="2">
    <source>
        <dbReference type="Proteomes" id="UP001500866"/>
    </source>
</evidence>
<comment type="caution">
    <text evidence="1">The sequence shown here is derived from an EMBL/GenBank/DDBJ whole genome shotgun (WGS) entry which is preliminary data.</text>
</comment>
<protein>
    <submittedName>
        <fullName evidence="1">Uncharacterized protein</fullName>
    </submittedName>
</protein>